<reference evidence="7 8" key="1">
    <citation type="journal article" date="2018" name="Sci. Rep.">
        <title>Comparative analysis of the Pocillopora damicornis genome highlights role of immune system in coral evolution.</title>
        <authorList>
            <person name="Cunning R."/>
            <person name="Bay R.A."/>
            <person name="Gillette P."/>
            <person name="Baker A.C."/>
            <person name="Traylor-Knowles N."/>
        </authorList>
    </citation>
    <scope>NUCLEOTIDE SEQUENCE [LARGE SCALE GENOMIC DNA]</scope>
    <source>
        <strain evidence="7">RSMAS</strain>
        <tissue evidence="7">Whole animal</tissue>
    </source>
</reference>
<keyword evidence="8" id="KW-1185">Reference proteome</keyword>
<dbReference type="PROSITE" id="PS50023">
    <property type="entry name" value="LIM_DOMAIN_2"/>
    <property type="match status" value="2"/>
</dbReference>
<dbReference type="STRING" id="46731.A0A3M6UQ07"/>
<dbReference type="InterPro" id="IPR050945">
    <property type="entry name" value="LMO_RBTN_TF"/>
</dbReference>
<dbReference type="OMA" id="NAYHIEC"/>
<evidence type="ECO:0000313" key="7">
    <source>
        <dbReference type="EMBL" id="RMX55701.1"/>
    </source>
</evidence>
<dbReference type="GO" id="GO:0045944">
    <property type="term" value="P:positive regulation of transcription by RNA polymerase II"/>
    <property type="evidence" value="ECO:0007669"/>
    <property type="project" value="TreeGrafter"/>
</dbReference>
<dbReference type="Gene3D" id="2.10.110.10">
    <property type="entry name" value="Cysteine Rich Protein"/>
    <property type="match status" value="2"/>
</dbReference>
<dbReference type="PANTHER" id="PTHR45787">
    <property type="entry name" value="LD11652P"/>
    <property type="match status" value="1"/>
</dbReference>
<keyword evidence="4 5" id="KW-0440">LIM domain</keyword>
<dbReference type="EMBL" id="RCHS01001019">
    <property type="protein sequence ID" value="RMX55701.1"/>
    <property type="molecule type" value="Genomic_DNA"/>
</dbReference>
<evidence type="ECO:0000256" key="5">
    <source>
        <dbReference type="PROSITE-ProRule" id="PRU00125"/>
    </source>
</evidence>
<organism evidence="7 8">
    <name type="scientific">Pocillopora damicornis</name>
    <name type="common">Cauliflower coral</name>
    <name type="synonym">Millepora damicornis</name>
    <dbReference type="NCBI Taxonomy" id="46731"/>
    <lineage>
        <taxon>Eukaryota</taxon>
        <taxon>Metazoa</taxon>
        <taxon>Cnidaria</taxon>
        <taxon>Anthozoa</taxon>
        <taxon>Hexacorallia</taxon>
        <taxon>Scleractinia</taxon>
        <taxon>Astrocoeniina</taxon>
        <taxon>Pocilloporidae</taxon>
        <taxon>Pocillopora</taxon>
    </lineage>
</organism>
<evidence type="ECO:0000259" key="6">
    <source>
        <dbReference type="PROSITE" id="PS50023"/>
    </source>
</evidence>
<feature type="domain" description="LIM zinc-binding" evidence="6">
    <location>
        <begin position="102"/>
        <end position="164"/>
    </location>
</feature>
<dbReference type="InterPro" id="IPR001781">
    <property type="entry name" value="Znf_LIM"/>
</dbReference>
<evidence type="ECO:0000256" key="2">
    <source>
        <dbReference type="ARBA" id="ARBA00022737"/>
    </source>
</evidence>
<name>A0A3M6UQ07_POCDA</name>
<dbReference type="PROSITE" id="PS00478">
    <property type="entry name" value="LIM_DOMAIN_1"/>
    <property type="match status" value="1"/>
</dbReference>
<dbReference type="GO" id="GO:0003713">
    <property type="term" value="F:transcription coactivator activity"/>
    <property type="evidence" value="ECO:0007669"/>
    <property type="project" value="TreeGrafter"/>
</dbReference>
<evidence type="ECO:0000256" key="1">
    <source>
        <dbReference type="ARBA" id="ARBA00022723"/>
    </source>
</evidence>
<feature type="domain" description="LIM zinc-binding" evidence="6">
    <location>
        <begin position="38"/>
        <end position="100"/>
    </location>
</feature>
<evidence type="ECO:0000256" key="4">
    <source>
        <dbReference type="ARBA" id="ARBA00023038"/>
    </source>
</evidence>
<dbReference type="Proteomes" id="UP000275408">
    <property type="component" value="Unassembled WGS sequence"/>
</dbReference>
<evidence type="ECO:0000313" key="8">
    <source>
        <dbReference type="Proteomes" id="UP000275408"/>
    </source>
</evidence>
<comment type="caution">
    <text evidence="7">The sequence shown here is derived from an EMBL/GenBank/DDBJ whole genome shotgun (WGS) entry which is preliminary data.</text>
</comment>
<gene>
    <name evidence="7" type="ORF">pdam_00019094</name>
</gene>
<keyword evidence="3 5" id="KW-0862">Zinc</keyword>
<dbReference type="SUPFAM" id="SSF57716">
    <property type="entry name" value="Glucocorticoid receptor-like (DNA-binding domain)"/>
    <property type="match status" value="3"/>
</dbReference>
<dbReference type="GO" id="GO:0005634">
    <property type="term" value="C:nucleus"/>
    <property type="evidence" value="ECO:0007669"/>
    <property type="project" value="TreeGrafter"/>
</dbReference>
<dbReference type="GO" id="GO:0140297">
    <property type="term" value="F:DNA-binding transcription factor binding"/>
    <property type="evidence" value="ECO:0007669"/>
    <property type="project" value="TreeGrafter"/>
</dbReference>
<proteinExistence type="predicted"/>
<evidence type="ECO:0000256" key="3">
    <source>
        <dbReference type="ARBA" id="ARBA00022833"/>
    </source>
</evidence>
<dbReference type="GO" id="GO:0046872">
    <property type="term" value="F:metal ion binding"/>
    <property type="evidence" value="ECO:0007669"/>
    <property type="project" value="UniProtKB-KW"/>
</dbReference>
<dbReference type="SMART" id="SM00132">
    <property type="entry name" value="LIM"/>
    <property type="match status" value="2"/>
</dbReference>
<keyword evidence="2" id="KW-0677">Repeat</keyword>
<dbReference type="PANTHER" id="PTHR45787:SF1">
    <property type="entry name" value="LIM ZINC-BINDING DOMAIN-CONTAINING PROTEIN"/>
    <property type="match status" value="1"/>
</dbReference>
<sequence length="172" mass="20011">MRVENHFSFERRERQILTQPDIMATENKSLVKTEQNAHLCSGCKMPITDRYLLEALGLYWHEGCLKCNCCECKLGDIGSTLYNKANLILCKRDYLRLFGVPGVCAACNKPIAAFEFVMRAAKNAYHIECFSCQICRQRFRVGENFHFYNNKVLCWDHYRMEKEEESTAENTA</sequence>
<dbReference type="AlphaFoldDB" id="A0A3M6UQ07"/>
<dbReference type="OrthoDB" id="6352355at2759"/>
<accession>A0A3M6UQ07</accession>
<keyword evidence="1 5" id="KW-0479">Metal-binding</keyword>
<protein>
    <recommendedName>
        <fullName evidence="6">LIM zinc-binding domain-containing protein</fullName>
    </recommendedName>
</protein>
<dbReference type="Pfam" id="PF00412">
    <property type="entry name" value="LIM"/>
    <property type="match status" value="2"/>
</dbReference>